<sequence>MRNIEGIKIVDATIRDGGLVNDFFFTDEFVKKVYETNVAAGVDYMEFGYRADKKMFDPSKFGKWKFSSDEDIFSIVGDNPTGLKLCVMADVGRCDFKNDIHKKSDSPLSLIRVATYIETFSEAIEMIEFAAKQGYEVTCNLMAISKCTMMQLSKALDALAQTPVMGVYIVDSYGALYPKEVRKLTRHFQDHLSPYGKLTGIHAHNNQQCAFANTIEAHDLNAKMLDATYYGMGRGAGNCHLEALLGYFNGKKYHVEPVLDLVGSDMLVMKDQEPTWGYNTSYLIAGLANAHPRDAIAATKKKDTNFVEQYKFQIYK</sequence>
<feature type="domain" description="Pyruvate carboxyltransferase" evidence="2">
    <location>
        <begin position="7"/>
        <end position="263"/>
    </location>
</feature>
<protein>
    <submittedName>
        <fullName evidence="3">4-hydroxy-2-ketovalerate aldolase</fullName>
        <ecNumber evidence="3">4.1.3.39</ecNumber>
    </submittedName>
    <submittedName>
        <fullName evidence="4">Nucleoid-structuring protein H-NS</fullName>
    </submittedName>
</protein>
<organism evidence="3 6">
    <name type="scientific">Bacteroides uniformis</name>
    <dbReference type="NCBI Taxonomy" id="820"/>
    <lineage>
        <taxon>Bacteria</taxon>
        <taxon>Pseudomonadati</taxon>
        <taxon>Bacteroidota</taxon>
        <taxon>Bacteroidia</taxon>
        <taxon>Bacteroidales</taxon>
        <taxon>Bacteroidaceae</taxon>
        <taxon>Bacteroides</taxon>
    </lineage>
</organism>
<evidence type="ECO:0000313" key="5">
    <source>
        <dbReference type="EMBL" id="RGK80530.1"/>
    </source>
</evidence>
<gene>
    <name evidence="3" type="primary">mhpE</name>
    <name evidence="5" type="ORF">DXC91_19225</name>
    <name evidence="3" type="ORF">ERS417307_01777</name>
    <name evidence="4" type="ORF">GAP55_13840</name>
</gene>
<dbReference type="AlphaFoldDB" id="A0A174FCW7"/>
<reference evidence="4 8" key="3">
    <citation type="journal article" date="2019" name="Nat. Med.">
        <title>A library of human gut bacterial isolates paired with longitudinal multiomics data enables mechanistic microbiome research.</title>
        <authorList>
            <person name="Poyet M."/>
            <person name="Groussin M."/>
            <person name="Gibbons S.M."/>
            <person name="Avila-Pacheco J."/>
            <person name="Jiang X."/>
            <person name="Kearney S.M."/>
            <person name="Perrotta A.R."/>
            <person name="Berdy B."/>
            <person name="Zhao S."/>
            <person name="Lieberman T.D."/>
            <person name="Swanson P.K."/>
            <person name="Smith M."/>
            <person name="Roesemann S."/>
            <person name="Alexander J.E."/>
            <person name="Rich S.A."/>
            <person name="Livny J."/>
            <person name="Vlamakis H."/>
            <person name="Clish C."/>
            <person name="Bullock K."/>
            <person name="Deik A."/>
            <person name="Scott J."/>
            <person name="Pierce K.A."/>
            <person name="Xavier R.J."/>
            <person name="Alm E.J."/>
        </authorList>
    </citation>
    <scope>NUCLEOTIDE SEQUENCE [LARGE SCALE GENOMIC DNA]</scope>
    <source>
        <strain evidence="4 8">BIOML-A11</strain>
    </source>
</reference>
<proteinExistence type="predicted"/>
<name>A0A174FCW7_BACUN</name>
<dbReference type="RefSeq" id="WP_005836391.1">
    <property type="nucleotide sequence ID" value="NZ_CAXSSZ010000033.1"/>
</dbReference>
<dbReference type="PROSITE" id="PS50991">
    <property type="entry name" value="PYR_CT"/>
    <property type="match status" value="1"/>
</dbReference>
<evidence type="ECO:0000313" key="7">
    <source>
        <dbReference type="Proteomes" id="UP000260874"/>
    </source>
</evidence>
<dbReference type="Proteomes" id="UP000095419">
    <property type="component" value="Unassembled WGS sequence"/>
</dbReference>
<dbReference type="EC" id="4.1.3.39" evidence="3"/>
<evidence type="ECO:0000256" key="1">
    <source>
        <dbReference type="ARBA" id="ARBA00023211"/>
    </source>
</evidence>
<evidence type="ECO:0000313" key="6">
    <source>
        <dbReference type="Proteomes" id="UP000095419"/>
    </source>
</evidence>
<dbReference type="Proteomes" id="UP000260874">
    <property type="component" value="Unassembled WGS sequence"/>
</dbReference>
<dbReference type="Proteomes" id="UP000466952">
    <property type="component" value="Unassembled WGS sequence"/>
</dbReference>
<dbReference type="CDD" id="cd07944">
    <property type="entry name" value="DRE_TIM_HOA_like"/>
    <property type="match status" value="1"/>
</dbReference>
<dbReference type="EMBL" id="WCTR01000009">
    <property type="protein sequence ID" value="KAB4211602.1"/>
    <property type="molecule type" value="Genomic_DNA"/>
</dbReference>
<reference evidence="5 7" key="2">
    <citation type="submission" date="2018-08" db="EMBL/GenBank/DDBJ databases">
        <title>A genome reference for cultivated species of the human gut microbiota.</title>
        <authorList>
            <person name="Zou Y."/>
            <person name="Xue W."/>
            <person name="Luo G."/>
        </authorList>
    </citation>
    <scope>NUCLEOTIDE SEQUENCE [LARGE SCALE GENOMIC DNA]</scope>
    <source>
        <strain evidence="5 7">TF09-22</strain>
    </source>
</reference>
<evidence type="ECO:0000313" key="4">
    <source>
        <dbReference type="EMBL" id="KAB4211602.1"/>
    </source>
</evidence>
<dbReference type="PANTHER" id="PTHR10277">
    <property type="entry name" value="HOMOCITRATE SYNTHASE-RELATED"/>
    <property type="match status" value="1"/>
</dbReference>
<evidence type="ECO:0000313" key="8">
    <source>
        <dbReference type="Proteomes" id="UP000466952"/>
    </source>
</evidence>
<dbReference type="EMBL" id="CYZF01000004">
    <property type="protein sequence ID" value="CUO46656.1"/>
    <property type="molecule type" value="Genomic_DNA"/>
</dbReference>
<dbReference type="Pfam" id="PF00682">
    <property type="entry name" value="HMGL-like"/>
    <property type="match status" value="1"/>
</dbReference>
<keyword evidence="1" id="KW-0464">Manganese</keyword>
<dbReference type="GO" id="GO:0003852">
    <property type="term" value="F:2-isopropylmalate synthase activity"/>
    <property type="evidence" value="ECO:0007669"/>
    <property type="project" value="TreeGrafter"/>
</dbReference>
<evidence type="ECO:0000259" key="2">
    <source>
        <dbReference type="PROSITE" id="PS50991"/>
    </source>
</evidence>
<dbReference type="EMBL" id="QSRB01000024">
    <property type="protein sequence ID" value="RGK80530.1"/>
    <property type="molecule type" value="Genomic_DNA"/>
</dbReference>
<dbReference type="InterPro" id="IPR000891">
    <property type="entry name" value="PYR_CT"/>
</dbReference>
<dbReference type="GO" id="GO:0008701">
    <property type="term" value="F:4-hydroxy-2-oxovalerate aldolase activity"/>
    <property type="evidence" value="ECO:0007669"/>
    <property type="project" value="UniProtKB-EC"/>
</dbReference>
<dbReference type="InterPro" id="IPR013785">
    <property type="entry name" value="Aldolase_TIM"/>
</dbReference>
<dbReference type="SUPFAM" id="SSF51569">
    <property type="entry name" value="Aldolase"/>
    <property type="match status" value="1"/>
</dbReference>
<dbReference type="InterPro" id="IPR050073">
    <property type="entry name" value="2-IPM_HCS-like"/>
</dbReference>
<accession>A0A174FCW7</accession>
<evidence type="ECO:0000313" key="3">
    <source>
        <dbReference type="EMBL" id="CUO46656.1"/>
    </source>
</evidence>
<dbReference type="GO" id="GO:0009098">
    <property type="term" value="P:L-leucine biosynthetic process"/>
    <property type="evidence" value="ECO:0007669"/>
    <property type="project" value="TreeGrafter"/>
</dbReference>
<keyword evidence="3" id="KW-0456">Lyase</keyword>
<dbReference type="Gene3D" id="3.20.20.70">
    <property type="entry name" value="Aldolase class I"/>
    <property type="match status" value="1"/>
</dbReference>
<reference evidence="3 6" key="1">
    <citation type="submission" date="2015-09" db="EMBL/GenBank/DDBJ databases">
        <authorList>
            <consortium name="Pathogen Informatics"/>
        </authorList>
    </citation>
    <scope>NUCLEOTIDE SEQUENCE [LARGE SCALE GENOMIC DNA]</scope>
    <source>
        <strain evidence="3 6">2789STDY5608791</strain>
    </source>
</reference>
<dbReference type="PANTHER" id="PTHR10277:SF9">
    <property type="entry name" value="2-ISOPROPYLMALATE SYNTHASE 1, CHLOROPLASTIC-RELATED"/>
    <property type="match status" value="1"/>
</dbReference>